<accession>A0ABP8HN26</accession>
<feature type="domain" description="DUF5683" evidence="3">
    <location>
        <begin position="76"/>
        <end position="238"/>
    </location>
</feature>
<dbReference type="Pfam" id="PF18935">
    <property type="entry name" value="DUF5683"/>
    <property type="match status" value="1"/>
</dbReference>
<proteinExistence type="predicted"/>
<dbReference type="Proteomes" id="UP001500582">
    <property type="component" value="Unassembled WGS sequence"/>
</dbReference>
<keyword evidence="2" id="KW-0732">Signal</keyword>
<evidence type="ECO:0000259" key="3">
    <source>
        <dbReference type="Pfam" id="PF18935"/>
    </source>
</evidence>
<feature type="signal peptide" evidence="2">
    <location>
        <begin position="1"/>
        <end position="20"/>
    </location>
</feature>
<feature type="region of interest" description="Disordered" evidence="1">
    <location>
        <begin position="27"/>
        <end position="79"/>
    </location>
</feature>
<dbReference type="RefSeq" id="WP_345214343.1">
    <property type="nucleotide sequence ID" value="NZ_BAABFT010000031.1"/>
</dbReference>
<feature type="chain" id="PRO_5046336150" description="DUF5683 domain-containing protein" evidence="2">
    <location>
        <begin position="21"/>
        <end position="238"/>
    </location>
</feature>
<reference evidence="5" key="1">
    <citation type="journal article" date="2019" name="Int. J. Syst. Evol. Microbiol.">
        <title>The Global Catalogue of Microorganisms (GCM) 10K type strain sequencing project: providing services to taxonomists for standard genome sequencing and annotation.</title>
        <authorList>
            <consortium name="The Broad Institute Genomics Platform"/>
            <consortium name="The Broad Institute Genome Sequencing Center for Infectious Disease"/>
            <person name="Wu L."/>
            <person name="Ma J."/>
        </authorList>
    </citation>
    <scope>NUCLEOTIDE SEQUENCE [LARGE SCALE GENOMIC DNA]</scope>
    <source>
        <strain evidence="5">JCM 17705</strain>
    </source>
</reference>
<dbReference type="InterPro" id="IPR043738">
    <property type="entry name" value="DUF5683"/>
</dbReference>
<organism evidence="4 5">
    <name type="scientific">Mucilaginibacter gynuensis</name>
    <dbReference type="NCBI Taxonomy" id="1302236"/>
    <lineage>
        <taxon>Bacteria</taxon>
        <taxon>Pseudomonadati</taxon>
        <taxon>Bacteroidota</taxon>
        <taxon>Sphingobacteriia</taxon>
        <taxon>Sphingobacteriales</taxon>
        <taxon>Sphingobacteriaceae</taxon>
        <taxon>Mucilaginibacter</taxon>
    </lineage>
</organism>
<evidence type="ECO:0000256" key="2">
    <source>
        <dbReference type="SAM" id="SignalP"/>
    </source>
</evidence>
<feature type="compositionally biased region" description="Basic and acidic residues" evidence="1">
    <location>
        <begin position="65"/>
        <end position="77"/>
    </location>
</feature>
<feature type="compositionally biased region" description="Basic and acidic residues" evidence="1">
    <location>
        <begin position="38"/>
        <end position="56"/>
    </location>
</feature>
<protein>
    <recommendedName>
        <fullName evidence="3">DUF5683 domain-containing protein</fullName>
    </recommendedName>
</protein>
<keyword evidence="5" id="KW-1185">Reference proteome</keyword>
<dbReference type="EMBL" id="BAABFT010000031">
    <property type="protein sequence ID" value="GAA4341485.1"/>
    <property type="molecule type" value="Genomic_DNA"/>
</dbReference>
<sequence>MLKHLLIIFLLTVAGFAAKAQTTDSTAVSEKAAADTVPAKKADTGKKSEKPKKETKPSVAFKPQEPTKSKYHPDSTHSPHKAVMRSLMVPGWGQAYNRKWWKVPIVYTGLGLLGSAVIFNQKYYSEFLAVAKYRRRGEAPNPGDKYYQAYQDYSSITQTNIESYVDGYRRNRDLSILGILGAWGIQMVDAYIDAKFMHSYTMDEDLSIRITPGLINQPMYASNINSTYIPGIKLTFTF</sequence>
<evidence type="ECO:0000256" key="1">
    <source>
        <dbReference type="SAM" id="MobiDB-lite"/>
    </source>
</evidence>
<name>A0ABP8HN26_9SPHI</name>
<evidence type="ECO:0000313" key="4">
    <source>
        <dbReference type="EMBL" id="GAA4341485.1"/>
    </source>
</evidence>
<comment type="caution">
    <text evidence="4">The sequence shown here is derived from an EMBL/GenBank/DDBJ whole genome shotgun (WGS) entry which is preliminary data.</text>
</comment>
<gene>
    <name evidence="4" type="ORF">GCM10023149_53830</name>
</gene>
<evidence type="ECO:0000313" key="5">
    <source>
        <dbReference type="Proteomes" id="UP001500582"/>
    </source>
</evidence>